<gene>
    <name evidence="1" type="ORF">NCTC12022_01734</name>
</gene>
<protein>
    <submittedName>
        <fullName evidence="1">Uncharacterized protein</fullName>
    </submittedName>
</protein>
<dbReference type="Proteomes" id="UP000251942">
    <property type="component" value="Unassembled WGS sequence"/>
</dbReference>
<dbReference type="AlphaFoldDB" id="A0A2X1QS99"/>
<evidence type="ECO:0000313" key="1">
    <source>
        <dbReference type="EMBL" id="SPX60996.1"/>
    </source>
</evidence>
<evidence type="ECO:0000313" key="2">
    <source>
        <dbReference type="Proteomes" id="UP000251942"/>
    </source>
</evidence>
<accession>A0A2X1QS99</accession>
<reference evidence="1 2" key="1">
    <citation type="submission" date="2018-06" db="EMBL/GenBank/DDBJ databases">
        <authorList>
            <consortium name="Pathogen Informatics"/>
            <person name="Doyle S."/>
        </authorList>
    </citation>
    <scope>NUCLEOTIDE SEQUENCE [LARGE SCALE GENOMIC DNA]</scope>
    <source>
        <strain evidence="1 2">NCTC12022</strain>
    </source>
</reference>
<name>A0A2X1QS99_9GAMM</name>
<proteinExistence type="predicted"/>
<dbReference type="EMBL" id="UASS01000014">
    <property type="protein sequence ID" value="SPX60996.1"/>
    <property type="molecule type" value="Genomic_DNA"/>
</dbReference>
<sequence>MQTERHEQIAKIAANFATLQVEEARSANSTSDEIASQLKTELGCPAA</sequence>
<organism evidence="1 2">
    <name type="scientific">Legionella feeleii</name>
    <dbReference type="NCBI Taxonomy" id="453"/>
    <lineage>
        <taxon>Bacteria</taxon>
        <taxon>Pseudomonadati</taxon>
        <taxon>Pseudomonadota</taxon>
        <taxon>Gammaproteobacteria</taxon>
        <taxon>Legionellales</taxon>
        <taxon>Legionellaceae</taxon>
        <taxon>Legionella</taxon>
    </lineage>
</organism>
<dbReference type="RefSeq" id="WP_156413385.1">
    <property type="nucleotide sequence ID" value="NZ_CAAAHT010000011.1"/>
</dbReference>